<reference evidence="3 4" key="1">
    <citation type="submission" date="2018-06" db="EMBL/GenBank/DDBJ databases">
        <title>Extensive metabolic versatility and redundancy in microbially diverse, dynamic hydrothermal sediments.</title>
        <authorList>
            <person name="Dombrowski N."/>
            <person name="Teske A."/>
            <person name="Baker B.J."/>
        </authorList>
    </citation>
    <scope>NUCLEOTIDE SEQUENCE [LARGE SCALE GENOMIC DNA]</scope>
    <source>
        <strain evidence="3">B10_G13</strain>
    </source>
</reference>
<feature type="transmembrane region" description="Helical" evidence="1">
    <location>
        <begin position="144"/>
        <end position="167"/>
    </location>
</feature>
<dbReference type="EMBL" id="QNBD01000223">
    <property type="protein sequence ID" value="RKX69013.1"/>
    <property type="molecule type" value="Genomic_DNA"/>
</dbReference>
<dbReference type="NCBIfam" id="TIGR00277">
    <property type="entry name" value="HDIG"/>
    <property type="match status" value="1"/>
</dbReference>
<dbReference type="Pfam" id="PF13487">
    <property type="entry name" value="HD_5"/>
    <property type="match status" value="1"/>
</dbReference>
<feature type="transmembrane region" description="Helical" evidence="1">
    <location>
        <begin position="104"/>
        <end position="124"/>
    </location>
</feature>
<feature type="transmembrane region" description="Helical" evidence="1">
    <location>
        <begin position="63"/>
        <end position="92"/>
    </location>
</feature>
<dbReference type="Gene3D" id="1.10.3210.10">
    <property type="entry name" value="Hypothetical protein af1432"/>
    <property type="match status" value="1"/>
</dbReference>
<evidence type="ECO:0000313" key="4">
    <source>
        <dbReference type="Proteomes" id="UP000271125"/>
    </source>
</evidence>
<dbReference type="InterPro" id="IPR003607">
    <property type="entry name" value="HD/PDEase_dom"/>
</dbReference>
<dbReference type="InterPro" id="IPR006675">
    <property type="entry name" value="HDIG_dom"/>
</dbReference>
<keyword evidence="1" id="KW-0812">Transmembrane</keyword>
<dbReference type="Proteomes" id="UP000271125">
    <property type="component" value="Unassembled WGS sequence"/>
</dbReference>
<feature type="transmembrane region" description="Helical" evidence="1">
    <location>
        <begin position="209"/>
        <end position="230"/>
    </location>
</feature>
<dbReference type="PANTHER" id="PTHR43155">
    <property type="entry name" value="CYCLIC DI-GMP PHOSPHODIESTERASE PA4108-RELATED"/>
    <property type="match status" value="1"/>
</dbReference>
<dbReference type="CDD" id="cd00077">
    <property type="entry name" value="HDc"/>
    <property type="match status" value="1"/>
</dbReference>
<dbReference type="SMART" id="SM00471">
    <property type="entry name" value="HDc"/>
    <property type="match status" value="1"/>
</dbReference>
<evidence type="ECO:0000256" key="1">
    <source>
        <dbReference type="SAM" id="Phobius"/>
    </source>
</evidence>
<dbReference type="AlphaFoldDB" id="A0A660SEE7"/>
<sequence>MVKYSYSNKFIWAAIIATIIVEIILFFHPFAPQVIDIKLILNSVLLIFLSIVDMKVTENFRTTFLFILMFYILIMYPMEFAIWYVYILLLLINIIRKLYSKKRILDSIIVTLYISSFLFLYAYSGVIVFKLIYKGSTYALNANIIFSLLIAFIVMETLTSLMFIISNKYFFKIDIKKKHLLLVLYSFFGDFISMILFLMFFLLFVENLIIIQILYVLFVFIVIFLFNYILKERLDISKYTELINDLNSRNYNIDDFDSINHSISRLFAKIKFDLNVENIYYFRETDDATLEIGLKDDIEIYKYVIPLLKELKYKRTKIIDIAKEELPHYNYHTLFIPYWKDNIILGGLVYSTDLNIIPSNCKLSINLINNRINSIINLYLKKEERKHLLINIVSLLVTSIEDNNYGLASHSQRVAKIARSLGIKLGYDKEKLDLIEYAGLLHDIGIVSYSRDIFSRKSQSELSDEEWNIIKKHPQIGYNILKNIKSLGDMPRWILDHHERWDGMGFPNNKKGNEISEESMLLNIANVIDSFIFGKSYINPVPLKIAEKYILKGSGSLFNPKLIKKLSPYLGDIMKPLIKGE</sequence>
<dbReference type="PROSITE" id="PS51832">
    <property type="entry name" value="HD_GYP"/>
    <property type="match status" value="1"/>
</dbReference>
<dbReference type="SUPFAM" id="SSF109604">
    <property type="entry name" value="HD-domain/PDEase-like"/>
    <property type="match status" value="1"/>
</dbReference>
<accession>A0A660SEE7</accession>
<evidence type="ECO:0000259" key="2">
    <source>
        <dbReference type="PROSITE" id="PS51832"/>
    </source>
</evidence>
<comment type="caution">
    <text evidence="3">The sequence shown here is derived from an EMBL/GenBank/DDBJ whole genome shotgun (WGS) entry which is preliminary data.</text>
</comment>
<organism evidence="3 4">
    <name type="scientific">candidate division TA06 bacterium</name>
    <dbReference type="NCBI Taxonomy" id="2250710"/>
    <lineage>
        <taxon>Bacteria</taxon>
        <taxon>Bacteria division TA06</taxon>
    </lineage>
</organism>
<protein>
    <recommendedName>
        <fullName evidence="2">HD-GYP domain-containing protein</fullName>
    </recommendedName>
</protein>
<gene>
    <name evidence="3" type="ORF">DRP43_04875</name>
</gene>
<dbReference type="InterPro" id="IPR037522">
    <property type="entry name" value="HD_GYP_dom"/>
</dbReference>
<name>A0A660SEE7_UNCT6</name>
<feature type="transmembrane region" description="Helical" evidence="1">
    <location>
        <begin position="39"/>
        <end position="57"/>
    </location>
</feature>
<feature type="transmembrane region" description="Helical" evidence="1">
    <location>
        <begin position="6"/>
        <end position="27"/>
    </location>
</feature>
<proteinExistence type="predicted"/>
<feature type="transmembrane region" description="Helical" evidence="1">
    <location>
        <begin position="179"/>
        <end position="203"/>
    </location>
</feature>
<evidence type="ECO:0000313" key="3">
    <source>
        <dbReference type="EMBL" id="RKX69013.1"/>
    </source>
</evidence>
<keyword evidence="1" id="KW-1133">Transmembrane helix</keyword>
<keyword evidence="1" id="KW-0472">Membrane</keyword>
<feature type="domain" description="HD-GYP" evidence="2">
    <location>
        <begin position="385"/>
        <end position="581"/>
    </location>
</feature>